<dbReference type="SUPFAM" id="SSF56112">
    <property type="entry name" value="Protein kinase-like (PK-like)"/>
    <property type="match status" value="1"/>
</dbReference>
<dbReference type="GO" id="GO:0019202">
    <property type="term" value="F:amino acid kinase activity"/>
    <property type="evidence" value="ECO:0007669"/>
    <property type="project" value="TreeGrafter"/>
</dbReference>
<evidence type="ECO:0000256" key="1">
    <source>
        <dbReference type="ARBA" id="ARBA00006821"/>
    </source>
</evidence>
<dbReference type="AlphaFoldDB" id="A0A6N7Q7Z9"/>
<dbReference type="PANTHER" id="PTHR21064">
    <property type="entry name" value="AMINOGLYCOSIDE PHOSPHOTRANSFERASE DOMAIN-CONTAINING PROTEIN-RELATED"/>
    <property type="match status" value="1"/>
</dbReference>
<dbReference type="Proteomes" id="UP000440224">
    <property type="component" value="Unassembled WGS sequence"/>
</dbReference>
<reference evidence="7 8" key="1">
    <citation type="submission" date="2019-10" db="EMBL/GenBank/DDBJ databases">
        <title>A soil myxobacterium in the family Polyangiaceae.</title>
        <authorList>
            <person name="Li Y."/>
            <person name="Wang J."/>
        </authorList>
    </citation>
    <scope>NUCLEOTIDE SEQUENCE [LARGE SCALE GENOMIC DNA]</scope>
    <source>
        <strain evidence="7 8">DSM 14734</strain>
    </source>
</reference>
<dbReference type="Gene3D" id="3.90.1200.10">
    <property type="match status" value="1"/>
</dbReference>
<dbReference type="OrthoDB" id="6286688at2"/>
<evidence type="ECO:0000256" key="3">
    <source>
        <dbReference type="ARBA" id="ARBA00038240"/>
    </source>
</evidence>
<keyword evidence="2" id="KW-0119">Carbohydrate metabolism</keyword>
<comment type="similarity">
    <text evidence="3">Belongs to the pseudomonas-type ThrB family.</text>
</comment>
<dbReference type="Pfam" id="PF03065">
    <property type="entry name" value="Glyco_hydro_57"/>
    <property type="match status" value="1"/>
</dbReference>
<feature type="domain" description="Glycoside hydrolase family 57 N-terminal" evidence="6">
    <location>
        <begin position="133"/>
        <end position="371"/>
    </location>
</feature>
<feature type="domain" description="Aminoglycoside phosphotransferase" evidence="5">
    <location>
        <begin position="767"/>
        <end position="1005"/>
    </location>
</feature>
<dbReference type="PANTHER" id="PTHR21064:SF6">
    <property type="entry name" value="AMINOGLYCOSIDE PHOSPHOTRANSFERASE DOMAIN-CONTAINING PROTEIN"/>
    <property type="match status" value="1"/>
</dbReference>
<proteinExistence type="inferred from homology"/>
<gene>
    <name evidence="7" type="ORF">GF068_34460</name>
</gene>
<protein>
    <submittedName>
        <fullName evidence="7">Phosphotransferase</fullName>
    </submittedName>
</protein>
<evidence type="ECO:0000259" key="6">
    <source>
        <dbReference type="Pfam" id="PF03065"/>
    </source>
</evidence>
<name>A0A6N7Q7Z9_9BACT</name>
<dbReference type="InterPro" id="IPR050249">
    <property type="entry name" value="Pseudomonas-type_ThrB"/>
</dbReference>
<dbReference type="Gene3D" id="3.30.200.20">
    <property type="entry name" value="Phosphorylase Kinase, domain 1"/>
    <property type="match status" value="1"/>
</dbReference>
<dbReference type="SUPFAM" id="SSF88713">
    <property type="entry name" value="Glycoside hydrolase/deacetylase"/>
    <property type="match status" value="1"/>
</dbReference>
<dbReference type="InterPro" id="IPR011009">
    <property type="entry name" value="Kinase-like_dom_sf"/>
</dbReference>
<dbReference type="InterPro" id="IPR011330">
    <property type="entry name" value="Glyco_hydro/deAcase_b/a-brl"/>
</dbReference>
<dbReference type="EMBL" id="WJIE01000014">
    <property type="protein sequence ID" value="MRG96991.1"/>
    <property type="molecule type" value="Genomic_DNA"/>
</dbReference>
<evidence type="ECO:0000313" key="8">
    <source>
        <dbReference type="Proteomes" id="UP000440224"/>
    </source>
</evidence>
<evidence type="ECO:0000259" key="5">
    <source>
        <dbReference type="Pfam" id="PF01636"/>
    </source>
</evidence>
<feature type="region of interest" description="Disordered" evidence="4">
    <location>
        <begin position="1"/>
        <end position="33"/>
    </location>
</feature>
<evidence type="ECO:0000256" key="4">
    <source>
        <dbReference type="SAM" id="MobiDB-lite"/>
    </source>
</evidence>
<feature type="compositionally biased region" description="Basic and acidic residues" evidence="4">
    <location>
        <begin position="1"/>
        <end position="19"/>
    </location>
</feature>
<dbReference type="Gene3D" id="3.20.110.20">
    <property type="match status" value="1"/>
</dbReference>
<dbReference type="InterPro" id="IPR004300">
    <property type="entry name" value="Glyco_hydro_57_N"/>
</dbReference>
<evidence type="ECO:0000313" key="7">
    <source>
        <dbReference type="EMBL" id="MRG96991.1"/>
    </source>
</evidence>
<evidence type="ECO:0000256" key="2">
    <source>
        <dbReference type="ARBA" id="ARBA00023277"/>
    </source>
</evidence>
<comment type="caution">
    <text evidence="7">The sequence shown here is derived from an EMBL/GenBank/DDBJ whole genome shotgun (WGS) entry which is preliminary data.</text>
</comment>
<organism evidence="7 8">
    <name type="scientific">Polyangium spumosum</name>
    <dbReference type="NCBI Taxonomy" id="889282"/>
    <lineage>
        <taxon>Bacteria</taxon>
        <taxon>Pseudomonadati</taxon>
        <taxon>Myxococcota</taxon>
        <taxon>Polyangia</taxon>
        <taxon>Polyangiales</taxon>
        <taxon>Polyangiaceae</taxon>
        <taxon>Polyangium</taxon>
    </lineage>
</organism>
<accession>A0A6N7Q7Z9</accession>
<sequence>MPDHVLHARRDVPRGRAMERGLPGGVPASRPAGGDVGALDLRAALVPGDPASQALRVSRGRSFLPAGLARRVRAVGGPRLTWSENAMQGSKKQPALAIVQHGHQYLITDGYDNREGLSEVLEGFATVFALHLKYEVPLNLHLSGTLIEAIAWHAPSFFGWIHALRRAGLLELLGSTYAQNIMPLFSDEHNLRQIDEALSLYRRHLGVEPEAIKGFWVPERVWHTEKLARVLRSDSLLNGGYAYVLLDDRLAYPLDGPYAFSARQRFDARTPPTGRAHEAPPGGDLPSLLPYRLENGEGLCVVPISAVLRYAVPPRHARQWEDAREVLRRVAAAPAGAIAVYGDDLEKAAAVGPWTNGRWTRAKVDPYEKWLAWIGAGAEVRPVLLASFLREHPASPPRRVDPGTYFELAHGMRAGEDYAGFWLGSSWRPHRELLLEAEALLRRARAPRSGLWELAWKQLMASSCETAWHDVGQDGECRPAPWARAICAHAKSVFVIAAAAEWQRQRDGRAHVERLDVDHDGADEVILKNDHLYAVLAPDHGGRLVYLFDLTAEGGRLVVGNPADDWNWQEEQNRYMEIPSNHPGAFADAGHEKDPYRVLAAFTREGGVEVQLVHHEPESPLAGALKVFRLAADARRIDVSYVLPRAPERFGVGVALSPDYLSLLHEGGRALRPMKRNATRGWRNRTASVWVHIPPGEPVMWDRPERPACGHGMLLRATAYGRSFGLSLGVGAMPSRRDAARARREPRRIEAIGEALMAYDLGLWESVRPLPGAKNDHYEITTNRGRYVLRRSRPTKTLEALRFEHELMSFLRSRGLPVPAIVPPAAGGTWVVVEDHLYRVTAFVHGAPYRSGELRKLQAVARALGAYHQHAAAFRPSAPCPGEPSLEEGLRERIARGPARRADAPARLSALHSRALAQAEATLVSLAPLYSTLPRQLIHGGCRRDSFVFSGDDPCGLLDFDSARFEARALDLAVAIHDFARMECAAALDLAVVAAFVEAYQAVEPLSPVELHALPLLLKARRLKRLLGRCARLSGCDAPTQKDMAEAEQEAARIQWLESHEAEVYAALASLKADRRGASRAARASRWRR</sequence>
<dbReference type="GO" id="GO:0005975">
    <property type="term" value="P:carbohydrate metabolic process"/>
    <property type="evidence" value="ECO:0007669"/>
    <property type="project" value="InterPro"/>
</dbReference>
<comment type="similarity">
    <text evidence="1">Belongs to the glycosyl hydrolase 57 family.</text>
</comment>
<keyword evidence="8" id="KW-1185">Reference proteome</keyword>
<dbReference type="Pfam" id="PF01636">
    <property type="entry name" value="APH"/>
    <property type="match status" value="1"/>
</dbReference>
<dbReference type="InterPro" id="IPR002575">
    <property type="entry name" value="Aminoglycoside_PTrfase"/>
</dbReference>
<keyword evidence="7" id="KW-0808">Transferase</keyword>